<feature type="domain" description="ABC-type glycine betaine transport system substrate-binding" evidence="2">
    <location>
        <begin position="29"/>
        <end position="291"/>
    </location>
</feature>
<evidence type="ECO:0000313" key="4">
    <source>
        <dbReference type="Proteomes" id="UP000463857"/>
    </source>
</evidence>
<dbReference type="PROSITE" id="PS51318">
    <property type="entry name" value="TAT"/>
    <property type="match status" value="1"/>
</dbReference>
<dbReference type="GO" id="GO:0022857">
    <property type="term" value="F:transmembrane transporter activity"/>
    <property type="evidence" value="ECO:0007669"/>
    <property type="project" value="InterPro"/>
</dbReference>
<keyword evidence="1" id="KW-0732">Signal</keyword>
<feature type="chain" id="PRO_5029861040" description="ABC-type glycine betaine transport system substrate-binding domain-containing protein" evidence="1">
    <location>
        <begin position="26"/>
        <end position="296"/>
    </location>
</feature>
<protein>
    <recommendedName>
        <fullName evidence="2">ABC-type glycine betaine transport system substrate-binding domain-containing protein</fullName>
    </recommendedName>
</protein>
<evidence type="ECO:0000259" key="2">
    <source>
        <dbReference type="Pfam" id="PF04069"/>
    </source>
</evidence>
<dbReference type="InterPro" id="IPR006311">
    <property type="entry name" value="TAT_signal"/>
</dbReference>
<dbReference type="Gene3D" id="3.40.190.10">
    <property type="entry name" value="Periplasmic binding protein-like II"/>
    <property type="match status" value="1"/>
</dbReference>
<feature type="signal peptide" evidence="1">
    <location>
        <begin position="1"/>
        <end position="25"/>
    </location>
</feature>
<dbReference type="SUPFAM" id="SSF53850">
    <property type="entry name" value="Periplasmic binding protein-like II"/>
    <property type="match status" value="1"/>
</dbReference>
<dbReference type="KEGG" id="eke:EK0264_08745"/>
<gene>
    <name evidence="3" type="ORF">EK0264_08745</name>
</gene>
<reference evidence="3 4" key="1">
    <citation type="journal article" date="2018" name="Int. J. Syst. Evol. Microbiol.">
        <title>Epidermidibacterium keratini gen. nov., sp. nov., a member of the family Sporichthyaceae, isolated from keratin epidermis.</title>
        <authorList>
            <person name="Lee D.G."/>
            <person name="Trujillo M.E."/>
            <person name="Kang S."/>
            <person name="Nam J.J."/>
            <person name="Kim Y.J."/>
        </authorList>
    </citation>
    <scope>NUCLEOTIDE SEQUENCE [LARGE SCALE GENOMIC DNA]</scope>
    <source>
        <strain evidence="3 4">EPI-7</strain>
    </source>
</reference>
<dbReference type="PROSITE" id="PS51257">
    <property type="entry name" value="PROKAR_LIPOPROTEIN"/>
    <property type="match status" value="1"/>
</dbReference>
<accession>A0A7L4YUM5</accession>
<dbReference type="InterPro" id="IPR007210">
    <property type="entry name" value="ABC_Gly_betaine_transp_sub-bd"/>
</dbReference>
<dbReference type="AlphaFoldDB" id="A0A7L4YUM5"/>
<evidence type="ECO:0000256" key="1">
    <source>
        <dbReference type="SAM" id="SignalP"/>
    </source>
</evidence>
<keyword evidence="4" id="KW-1185">Reference proteome</keyword>
<dbReference type="Pfam" id="PF04069">
    <property type="entry name" value="OpuAC"/>
    <property type="match status" value="1"/>
</dbReference>
<dbReference type="OrthoDB" id="9781705at2"/>
<dbReference type="GO" id="GO:0043190">
    <property type="term" value="C:ATP-binding cassette (ABC) transporter complex"/>
    <property type="evidence" value="ECO:0007669"/>
    <property type="project" value="InterPro"/>
</dbReference>
<dbReference type="InParanoid" id="A0A7L4YUM5"/>
<proteinExistence type="predicted"/>
<organism evidence="3 4">
    <name type="scientific">Epidermidibacterium keratini</name>
    <dbReference type="NCBI Taxonomy" id="1891644"/>
    <lineage>
        <taxon>Bacteria</taxon>
        <taxon>Bacillati</taxon>
        <taxon>Actinomycetota</taxon>
        <taxon>Actinomycetes</taxon>
        <taxon>Sporichthyales</taxon>
        <taxon>Sporichthyaceae</taxon>
        <taxon>Epidermidibacterium</taxon>
    </lineage>
</organism>
<dbReference type="Proteomes" id="UP000463857">
    <property type="component" value="Chromosome"/>
</dbReference>
<dbReference type="Gene3D" id="3.40.190.120">
    <property type="entry name" value="Osmoprotection protein (prox), domain 2"/>
    <property type="match status" value="1"/>
</dbReference>
<evidence type="ECO:0000313" key="3">
    <source>
        <dbReference type="EMBL" id="QHC02359.1"/>
    </source>
</evidence>
<sequence>MGRRSFLAGVGGLAAVAALGGCASASSEDTVIVGSKGFAESWIMGELYAQALRATGRTVDLRTNVGSSEIIDKAMMSGQIDVFPEYTGVIVSSLAGYPEILPTAQETFDYAKNWEEERGVTVGTMTPFENKNAIAVTEQYAAQYNLTTIEDLRNVGEFVYSTYPDNVEGGSGYEAIVANYNLPNMQLKTLSIGLNYQALEAGEIQAADVFTTDPQLLRSNLVVLTDTLNMFGFQNVVPLVAPGAMDRLGDDGLDLLNTINDLLTLEAIQTLNAAVAVNRLDPAQVATQFLDVNDLL</sequence>
<name>A0A7L4YUM5_9ACTN</name>
<dbReference type="EMBL" id="CP047156">
    <property type="protein sequence ID" value="QHC02359.1"/>
    <property type="molecule type" value="Genomic_DNA"/>
</dbReference>